<dbReference type="PANTHER" id="PTHR36923">
    <property type="entry name" value="FERREDOXIN"/>
    <property type="match status" value="1"/>
</dbReference>
<dbReference type="Gene3D" id="3.30.70.20">
    <property type="match status" value="1"/>
</dbReference>
<keyword evidence="4 8" id="KW-0249">Electron transport</keyword>
<evidence type="ECO:0000256" key="3">
    <source>
        <dbReference type="ARBA" id="ARBA00022723"/>
    </source>
</evidence>
<dbReference type="RefSeq" id="WP_156206469.1">
    <property type="nucleotide sequence ID" value="NZ_WHPN01000293.1"/>
</dbReference>
<sequence length="62" mass="6611">MHVTADRDVCVGAGQCVRAAPDVFDQDEEGIVLVLRQQAGDDRREITEEAAAVCPSGAVRLT</sequence>
<accession>A0ABQ7FJL4</accession>
<comment type="caution">
    <text evidence="10">The sequence shown here is derived from an EMBL/GenBank/DDBJ whole genome shotgun (WGS) entry which is preliminary data.</text>
</comment>
<keyword evidence="11" id="KW-1185">Reference proteome</keyword>
<dbReference type="InterPro" id="IPR017896">
    <property type="entry name" value="4Fe4S_Fe-S-bd"/>
</dbReference>
<evidence type="ECO:0000256" key="8">
    <source>
        <dbReference type="RuleBase" id="RU368020"/>
    </source>
</evidence>
<keyword evidence="2 8" id="KW-0813">Transport</keyword>
<dbReference type="PROSITE" id="PS51379">
    <property type="entry name" value="4FE4S_FER_2"/>
    <property type="match status" value="1"/>
</dbReference>
<dbReference type="Proteomes" id="UP000621266">
    <property type="component" value="Unassembled WGS sequence"/>
</dbReference>
<comment type="function">
    <text evidence="8">Ferredoxins are iron-sulfur proteins that transfer electrons in a wide variety of metabolic reactions.</text>
</comment>
<evidence type="ECO:0000256" key="4">
    <source>
        <dbReference type="ARBA" id="ARBA00022982"/>
    </source>
</evidence>
<evidence type="ECO:0000256" key="2">
    <source>
        <dbReference type="ARBA" id="ARBA00022448"/>
    </source>
</evidence>
<dbReference type="SUPFAM" id="SSF54862">
    <property type="entry name" value="4Fe-4S ferredoxins"/>
    <property type="match status" value="1"/>
</dbReference>
<proteinExistence type="predicted"/>
<keyword evidence="6 8" id="KW-0411">Iron-sulfur</keyword>
<dbReference type="PRINTS" id="PR00352">
    <property type="entry name" value="3FE4SFRDOXIN"/>
</dbReference>
<reference evidence="10 11" key="1">
    <citation type="submission" date="2019-10" db="EMBL/GenBank/DDBJ databases">
        <title>Streptomyces tenebrisbrunneis sp.nov., an endogenous actinomycete isolated from of Lycium ruthenicum.</title>
        <authorList>
            <person name="Ma L."/>
        </authorList>
    </citation>
    <scope>NUCLEOTIDE SEQUENCE [LARGE SCALE GENOMIC DNA]</scope>
    <source>
        <strain evidence="10 11">TRM 66187</strain>
    </source>
</reference>
<evidence type="ECO:0000256" key="5">
    <source>
        <dbReference type="ARBA" id="ARBA00023004"/>
    </source>
</evidence>
<feature type="domain" description="4Fe-4S ferredoxin-type" evidence="9">
    <location>
        <begin position="1"/>
        <end position="29"/>
    </location>
</feature>
<keyword evidence="5 8" id="KW-0408">Iron</keyword>
<dbReference type="InterPro" id="IPR001080">
    <property type="entry name" value="3Fe4S_ferredoxin"/>
</dbReference>
<evidence type="ECO:0000313" key="10">
    <source>
        <dbReference type="EMBL" id="KAF4407991.1"/>
    </source>
</evidence>
<comment type="cofactor">
    <cofactor evidence="1">
        <name>[3Fe-4S] cluster</name>
        <dbReference type="ChEBI" id="CHEBI:21137"/>
    </cofactor>
</comment>
<name>A0ABQ7FJL4_9ACTN</name>
<dbReference type="InterPro" id="IPR051269">
    <property type="entry name" value="Fe-S_cluster_ET"/>
</dbReference>
<protein>
    <recommendedName>
        <fullName evidence="8">Ferredoxin</fullName>
    </recommendedName>
</protein>
<dbReference type="EMBL" id="WHPN01000293">
    <property type="protein sequence ID" value="KAF4407991.1"/>
    <property type="molecule type" value="Genomic_DNA"/>
</dbReference>
<evidence type="ECO:0000259" key="9">
    <source>
        <dbReference type="PROSITE" id="PS51379"/>
    </source>
</evidence>
<dbReference type="PANTHER" id="PTHR36923:SF3">
    <property type="entry name" value="FERREDOXIN"/>
    <property type="match status" value="1"/>
</dbReference>
<keyword evidence="7" id="KW-0003">3Fe-4S</keyword>
<evidence type="ECO:0000313" key="11">
    <source>
        <dbReference type="Proteomes" id="UP000621266"/>
    </source>
</evidence>
<evidence type="ECO:0000256" key="1">
    <source>
        <dbReference type="ARBA" id="ARBA00001927"/>
    </source>
</evidence>
<evidence type="ECO:0000256" key="7">
    <source>
        <dbReference type="ARBA" id="ARBA00023291"/>
    </source>
</evidence>
<organism evidence="10 11">
    <name type="scientific">Streptomyces lycii</name>
    <dbReference type="NCBI Taxonomy" id="2654337"/>
    <lineage>
        <taxon>Bacteria</taxon>
        <taxon>Bacillati</taxon>
        <taxon>Actinomycetota</taxon>
        <taxon>Actinomycetes</taxon>
        <taxon>Kitasatosporales</taxon>
        <taxon>Streptomycetaceae</taxon>
        <taxon>Streptomyces</taxon>
    </lineage>
</organism>
<dbReference type="Pfam" id="PF06902">
    <property type="entry name" value="Fer4_19"/>
    <property type="match status" value="1"/>
</dbReference>
<gene>
    <name evidence="10" type="ORF">GCU69_16595</name>
</gene>
<evidence type="ECO:0000256" key="6">
    <source>
        <dbReference type="ARBA" id="ARBA00023014"/>
    </source>
</evidence>
<dbReference type="InterPro" id="IPR010693">
    <property type="entry name" value="Divergent_4Fe-4S_mono-cluster"/>
</dbReference>
<keyword evidence="3 8" id="KW-0479">Metal-binding</keyword>